<comment type="caution">
    <text evidence="7">The sequence shown here is derived from an EMBL/GenBank/DDBJ whole genome shotgun (WGS) entry which is preliminary data.</text>
</comment>
<keyword evidence="5 6" id="KW-0472">Membrane</keyword>
<feature type="transmembrane region" description="Helical" evidence="6">
    <location>
        <begin position="126"/>
        <end position="149"/>
    </location>
</feature>
<keyword evidence="8" id="KW-1185">Reference proteome</keyword>
<proteinExistence type="predicted"/>
<feature type="transmembrane region" description="Helical" evidence="6">
    <location>
        <begin position="242"/>
        <end position="264"/>
    </location>
</feature>
<feature type="transmembrane region" description="Helical" evidence="6">
    <location>
        <begin position="194"/>
        <end position="216"/>
    </location>
</feature>
<reference evidence="7 8" key="1">
    <citation type="submission" date="2020-04" db="EMBL/GenBank/DDBJ databases">
        <authorList>
            <person name="Klaysubun C."/>
            <person name="Duangmal K."/>
            <person name="Lipun K."/>
        </authorList>
    </citation>
    <scope>NUCLEOTIDE SEQUENCE [LARGE SCALE GENOMIC DNA]</scope>
    <source>
        <strain evidence="7 8">K10HN5</strain>
    </source>
</reference>
<dbReference type="Pfam" id="PF09678">
    <property type="entry name" value="Caa3_CtaG"/>
    <property type="match status" value="1"/>
</dbReference>
<keyword evidence="2" id="KW-1003">Cell membrane</keyword>
<feature type="transmembrane region" description="Helical" evidence="6">
    <location>
        <begin position="161"/>
        <end position="182"/>
    </location>
</feature>
<accession>A0ABX1SKD3</accession>
<sequence>MIDVPPRAATVLSTWTQAPIADGLIVIATFGYLVLAVRAGRIVEGGRWPWLRVAAWLAAMGVLVIALDSAVAVYGDVLFWVHMIQHLLLIMVVPVLVIWAQPIRLLRTVSGPRGQTRLERAVASRVVRVLTFPPITLAFYAAVVVLTHLTGFQQLAATDHTVRALETALYLLSGYLFFLPLVGSEAGPWSLPFLLRFVLLVAAMGVDTLAGVALMLTSTPLAPAYAAAHPGWGPGAVPDQGVAGAVMWFGGDGLMMLLMIAVGLQWGLADQDQQGLGSWLEGARRRALLGPGGADENAGDVDQDQRALDAYNAMLKSLHGRPAMPGQPSDRPDPHG</sequence>
<dbReference type="EMBL" id="JAAXLA010000113">
    <property type="protein sequence ID" value="NMI01997.1"/>
    <property type="molecule type" value="Genomic_DNA"/>
</dbReference>
<dbReference type="InterPro" id="IPR019108">
    <property type="entry name" value="Caa3_assmbl_CtaG-rel"/>
</dbReference>
<evidence type="ECO:0000256" key="1">
    <source>
        <dbReference type="ARBA" id="ARBA00004651"/>
    </source>
</evidence>
<evidence type="ECO:0000256" key="4">
    <source>
        <dbReference type="ARBA" id="ARBA00022989"/>
    </source>
</evidence>
<evidence type="ECO:0000256" key="5">
    <source>
        <dbReference type="ARBA" id="ARBA00023136"/>
    </source>
</evidence>
<protein>
    <submittedName>
        <fullName evidence="7">Cytochrome c oxidase assembly protein</fullName>
    </submittedName>
</protein>
<keyword evidence="4 6" id="KW-1133">Transmembrane helix</keyword>
<evidence type="ECO:0000256" key="2">
    <source>
        <dbReference type="ARBA" id="ARBA00022475"/>
    </source>
</evidence>
<feature type="transmembrane region" description="Helical" evidence="6">
    <location>
        <begin position="20"/>
        <end position="37"/>
    </location>
</feature>
<comment type="subcellular location">
    <subcellularLocation>
        <location evidence="1">Cell membrane</location>
        <topology evidence="1">Multi-pass membrane protein</topology>
    </subcellularLocation>
</comment>
<evidence type="ECO:0000313" key="7">
    <source>
        <dbReference type="EMBL" id="NMI01997.1"/>
    </source>
</evidence>
<dbReference type="Proteomes" id="UP000820669">
    <property type="component" value="Unassembled WGS sequence"/>
</dbReference>
<feature type="transmembrane region" description="Helical" evidence="6">
    <location>
        <begin position="49"/>
        <end position="67"/>
    </location>
</feature>
<name>A0ABX1SKD3_9PSEU</name>
<organism evidence="7 8">
    <name type="scientific">Pseudonocardia acidicola</name>
    <dbReference type="NCBI Taxonomy" id="2724939"/>
    <lineage>
        <taxon>Bacteria</taxon>
        <taxon>Bacillati</taxon>
        <taxon>Actinomycetota</taxon>
        <taxon>Actinomycetes</taxon>
        <taxon>Pseudonocardiales</taxon>
        <taxon>Pseudonocardiaceae</taxon>
        <taxon>Pseudonocardia</taxon>
    </lineage>
</organism>
<evidence type="ECO:0000313" key="8">
    <source>
        <dbReference type="Proteomes" id="UP000820669"/>
    </source>
</evidence>
<dbReference type="RefSeq" id="WP_169385504.1">
    <property type="nucleotide sequence ID" value="NZ_JAAXLA010000113.1"/>
</dbReference>
<evidence type="ECO:0000256" key="6">
    <source>
        <dbReference type="SAM" id="Phobius"/>
    </source>
</evidence>
<gene>
    <name evidence="7" type="ORF">HF526_32575</name>
</gene>
<evidence type="ECO:0000256" key="3">
    <source>
        <dbReference type="ARBA" id="ARBA00022692"/>
    </source>
</evidence>
<keyword evidence="3 6" id="KW-0812">Transmembrane</keyword>
<feature type="transmembrane region" description="Helical" evidence="6">
    <location>
        <begin position="79"/>
        <end position="100"/>
    </location>
</feature>